<keyword evidence="4" id="KW-0472">Membrane</keyword>
<sequence>MRINTYTFAALAASASAQWTGWAKDQVNTSICIWTLPRAALVRDTVYLDGGEIWWSRGLADGRYDPASDTGNFQGQILTYNFSNPFEAKDNTTGILLNNTISKARGGSGNANRAPNAVDGGMLANDYQFYMYGGAVLVVPEQYDAPEEDDILGYQVYQYGPDKPAWQRGFDEPKLNNNVTRYVAYGAAVSAPSENKAWYFSGLTTKNHTDIWVNPNVDEAELARETSDRLIEVDMKVQTSLEWSNSSLSSGVEGRSNAEAVWVPVGEKGILVVLGGATHPYWASLTQKSNDQESSEDESPEFMKTIDIYDVAGGDWYKQTTEGGPGTRARGCAVVAVAQDSSSYNIYYYGGNDGLHPREPFYDDVWVLSLPSFTWTQLNRGEDIHARAGHKCFKPYDDQMMIIGGETAKAGTSISCLKDGPIVMFNLTSGEWMDSYHPDEYGAYGVPDKVRDTIGGDATGGATMTAPEPSGWDDDGLESIFSETYDMSKISTWGPYAAESEQTGRPELPNDGEDVGGDGGGGGLPSWVAPVLGVVLGLMAVTGLLVGWCLMRRRGMFTSPSSDYGTEDPGNRIVSWIKGQPTEKAPTATTSDYAPLSPHMVEVKAEPIAPQPMHSPPPTTVEAAGTPIAELDDTSPPAELSGTGLSHSEVIEKHSRVAGAGTASQQRTLSQSSFNTTNFSGASSLSRSSAGDLESPAIPVSPEPGQQASFGQHQHMRSMSEAMEGYESRPSPGERRVSDQLSPISPPTAGDAPADDYLGARTAMVSPLRRSIFRENEDDLVKDK</sequence>
<reference evidence="5" key="2">
    <citation type="submission" date="2022-07" db="EMBL/GenBank/DDBJ databases">
        <authorList>
            <person name="Goncalves M.F.M."/>
            <person name="Hilario S."/>
            <person name="Van De Peer Y."/>
            <person name="Esteves A.C."/>
            <person name="Alves A."/>
        </authorList>
    </citation>
    <scope>NUCLEOTIDE SEQUENCE</scope>
    <source>
        <strain evidence="5">MUM 19.33</strain>
    </source>
</reference>
<keyword evidence="4" id="KW-1133">Transmembrane helix</keyword>
<evidence type="ECO:0000313" key="6">
    <source>
        <dbReference type="Proteomes" id="UP001055219"/>
    </source>
</evidence>
<dbReference type="InterPro" id="IPR015915">
    <property type="entry name" value="Kelch-typ_b-propeller"/>
</dbReference>
<dbReference type="PANTHER" id="PTHR46228">
    <property type="entry name" value="KELCH DOMAIN-CONTAINING PROTEIN"/>
    <property type="match status" value="1"/>
</dbReference>
<keyword evidence="2" id="KW-0677">Repeat</keyword>
<evidence type="ECO:0000313" key="5">
    <source>
        <dbReference type="EMBL" id="KAI6785227.1"/>
    </source>
</evidence>
<evidence type="ECO:0000256" key="4">
    <source>
        <dbReference type="SAM" id="Phobius"/>
    </source>
</evidence>
<dbReference type="EMBL" id="JAGIXG020000002">
    <property type="protein sequence ID" value="KAI6785227.1"/>
    <property type="molecule type" value="Genomic_DNA"/>
</dbReference>
<gene>
    <name evidence="5" type="ORF">J7T54_006869</name>
</gene>
<accession>A0A9Q0BH71</accession>
<proteinExistence type="predicted"/>
<dbReference type="SUPFAM" id="SSF50965">
    <property type="entry name" value="Galactose oxidase, central domain"/>
    <property type="match status" value="1"/>
</dbReference>
<dbReference type="Proteomes" id="UP001055219">
    <property type="component" value="Unassembled WGS sequence"/>
</dbReference>
<comment type="caution">
    <text evidence="5">The sequence shown here is derived from an EMBL/GenBank/DDBJ whole genome shotgun (WGS) entry which is preliminary data.</text>
</comment>
<feature type="transmembrane region" description="Helical" evidence="4">
    <location>
        <begin position="527"/>
        <end position="551"/>
    </location>
</feature>
<dbReference type="OrthoDB" id="10251809at2759"/>
<evidence type="ECO:0000256" key="3">
    <source>
        <dbReference type="SAM" id="MobiDB-lite"/>
    </source>
</evidence>
<dbReference type="InterPro" id="IPR011043">
    <property type="entry name" value="Gal_Oxase/kelch_b-propeller"/>
</dbReference>
<feature type="region of interest" description="Disordered" evidence="3">
    <location>
        <begin position="497"/>
        <end position="521"/>
    </location>
</feature>
<organism evidence="5 6">
    <name type="scientific">Emericellopsis cladophorae</name>
    <dbReference type="NCBI Taxonomy" id="2686198"/>
    <lineage>
        <taxon>Eukaryota</taxon>
        <taxon>Fungi</taxon>
        <taxon>Dikarya</taxon>
        <taxon>Ascomycota</taxon>
        <taxon>Pezizomycotina</taxon>
        <taxon>Sordariomycetes</taxon>
        <taxon>Hypocreomycetidae</taxon>
        <taxon>Hypocreales</taxon>
        <taxon>Bionectriaceae</taxon>
        <taxon>Emericellopsis</taxon>
    </lineage>
</organism>
<keyword evidence="1" id="KW-0880">Kelch repeat</keyword>
<feature type="region of interest" description="Disordered" evidence="3">
    <location>
        <begin position="657"/>
        <end position="757"/>
    </location>
</feature>
<evidence type="ECO:0000256" key="2">
    <source>
        <dbReference type="ARBA" id="ARBA00022737"/>
    </source>
</evidence>
<dbReference type="RefSeq" id="XP_051366083.1">
    <property type="nucleotide sequence ID" value="XM_051508233.1"/>
</dbReference>
<dbReference type="PANTHER" id="PTHR46228:SF2">
    <property type="entry name" value="KELCH REPEAT PROTEIN (AFU_ORTHOLOGUE AFUA_4G14350)"/>
    <property type="match status" value="1"/>
</dbReference>
<evidence type="ECO:0000256" key="1">
    <source>
        <dbReference type="ARBA" id="ARBA00022441"/>
    </source>
</evidence>
<protein>
    <submittedName>
        <fullName evidence="5">RING finger protein B-like protein</fullName>
    </submittedName>
</protein>
<reference evidence="5" key="1">
    <citation type="journal article" date="2021" name="J Fungi (Basel)">
        <title>Genomic and Metabolomic Analyses of the Marine Fungus Emericellopsis cladophorae: Insights into Saltwater Adaptability Mechanisms and Its Biosynthetic Potential.</title>
        <authorList>
            <person name="Goncalves M.F.M."/>
            <person name="Hilario S."/>
            <person name="Van de Peer Y."/>
            <person name="Esteves A.C."/>
            <person name="Alves A."/>
        </authorList>
    </citation>
    <scope>NUCLEOTIDE SEQUENCE</scope>
    <source>
        <strain evidence="5">MUM 19.33</strain>
    </source>
</reference>
<name>A0A9Q0BH71_9HYPO</name>
<feature type="compositionally biased region" description="Polar residues" evidence="3">
    <location>
        <begin position="662"/>
        <end position="679"/>
    </location>
</feature>
<dbReference type="AlphaFoldDB" id="A0A9Q0BH71"/>
<dbReference type="GeneID" id="75833346"/>
<feature type="compositionally biased region" description="Low complexity" evidence="3">
    <location>
        <begin position="680"/>
        <end position="695"/>
    </location>
</feature>
<keyword evidence="4" id="KW-0812">Transmembrane</keyword>
<keyword evidence="6" id="KW-1185">Reference proteome</keyword>
<dbReference type="Gene3D" id="2.120.10.80">
    <property type="entry name" value="Kelch-type beta propeller"/>
    <property type="match status" value="1"/>
</dbReference>